<dbReference type="CDD" id="cd06225">
    <property type="entry name" value="HAMP"/>
    <property type="match status" value="1"/>
</dbReference>
<dbReference type="Pfam" id="PF00512">
    <property type="entry name" value="HisKA"/>
    <property type="match status" value="1"/>
</dbReference>
<dbReference type="PROSITE" id="PS50109">
    <property type="entry name" value="HIS_KIN"/>
    <property type="match status" value="1"/>
</dbReference>
<dbReference type="GO" id="GO:0000155">
    <property type="term" value="F:phosphorelay sensor kinase activity"/>
    <property type="evidence" value="ECO:0007669"/>
    <property type="project" value="InterPro"/>
</dbReference>
<dbReference type="SUPFAM" id="SSF103190">
    <property type="entry name" value="Sensory domain-like"/>
    <property type="match status" value="1"/>
</dbReference>
<keyword evidence="9 12" id="KW-1133">Transmembrane helix</keyword>
<dbReference type="InterPro" id="IPR004358">
    <property type="entry name" value="Sig_transdc_His_kin-like_C"/>
</dbReference>
<evidence type="ECO:0000256" key="8">
    <source>
        <dbReference type="ARBA" id="ARBA00022777"/>
    </source>
</evidence>
<evidence type="ECO:0000259" key="14">
    <source>
        <dbReference type="PROSITE" id="PS50885"/>
    </source>
</evidence>
<dbReference type="CDD" id="cd00075">
    <property type="entry name" value="HATPase"/>
    <property type="match status" value="1"/>
</dbReference>
<gene>
    <name evidence="15" type="ORF">IAA52_03920</name>
</gene>
<dbReference type="Proteomes" id="UP000824260">
    <property type="component" value="Unassembled WGS sequence"/>
</dbReference>
<dbReference type="CDD" id="cd00082">
    <property type="entry name" value="HisKA"/>
    <property type="match status" value="1"/>
</dbReference>
<dbReference type="Pfam" id="PF00672">
    <property type="entry name" value="HAMP"/>
    <property type="match status" value="1"/>
</dbReference>
<feature type="transmembrane region" description="Helical" evidence="12">
    <location>
        <begin position="204"/>
        <end position="227"/>
    </location>
</feature>
<protein>
    <recommendedName>
        <fullName evidence="3">histidine kinase</fullName>
        <ecNumber evidence="3">2.7.13.3</ecNumber>
    </recommendedName>
</protein>
<dbReference type="PANTHER" id="PTHR43711:SF1">
    <property type="entry name" value="HISTIDINE KINASE 1"/>
    <property type="match status" value="1"/>
</dbReference>
<reference evidence="15" key="2">
    <citation type="journal article" date="2021" name="PeerJ">
        <title>Extensive microbial diversity within the chicken gut microbiome revealed by metagenomics and culture.</title>
        <authorList>
            <person name="Gilroy R."/>
            <person name="Ravi A."/>
            <person name="Getino M."/>
            <person name="Pursley I."/>
            <person name="Horton D.L."/>
            <person name="Alikhan N.F."/>
            <person name="Baker D."/>
            <person name="Gharbi K."/>
            <person name="Hall N."/>
            <person name="Watson M."/>
            <person name="Adriaenssens E.M."/>
            <person name="Foster-Nyarko E."/>
            <person name="Jarju S."/>
            <person name="Secka A."/>
            <person name="Antonio M."/>
            <person name="Oren A."/>
            <person name="Chaudhuri R.R."/>
            <person name="La Ragione R."/>
            <person name="Hildebrand F."/>
            <person name="Pallen M.J."/>
        </authorList>
    </citation>
    <scope>NUCLEOTIDE SEQUENCE</scope>
    <source>
        <strain evidence="15">ChiSjej6B24-2974</strain>
    </source>
</reference>
<dbReference type="AlphaFoldDB" id="A0A9D0ZMW0"/>
<keyword evidence="7 12" id="KW-0812">Transmembrane</keyword>
<evidence type="ECO:0000256" key="1">
    <source>
        <dbReference type="ARBA" id="ARBA00000085"/>
    </source>
</evidence>
<sequence length="510" mass="57054">MQESFSGGDSCRQLTTAAERRHGPHGGIFVRMFLGFLAITLVTVLLFTFILTASLQAQRQTAYEDEVRAQAREVASYMSHLNQLQFVFESSTMRYVLYSKMQTIQERYNADIWIVSYDNGRLLYQYLDRGGNIVDPTYITSEAVLEQITLIYQGQEIRVQGLFPELGDEIVTIGVPWKYSDGHVVGAVLLHISIEDLRVRFMDVAASLLPAGLGVLILGVVFSFVLARSQTRPLKEITAAVRDFSKGRLDRRVQLKCGGELQALGEEINRMAFELSNMEESRKSFVANVSHELRSPLTSIRGYVQAMRDGAFPEEEREKYMDVVLDETARLTALVRDLLDLSRIESGKFPLNLERIDLCEQMRRSLLSFEQRIDQKHVEVEAELPDTPCWVNADADRIRQVIGNLIDNALKFLPEGGKLGVGVGSAGKRVYAYVEDNGPGIGADDLPFIFDRFYKADKAHTAGMGTGLGLSIVKRILEQHGGSISVSSEPGQTVFRFELAAAPEEKKLPQ</sequence>
<evidence type="ECO:0000256" key="10">
    <source>
        <dbReference type="ARBA" id="ARBA00023012"/>
    </source>
</evidence>
<name>A0A9D0ZMW0_9FIRM</name>
<reference evidence="15" key="1">
    <citation type="submission" date="2020-10" db="EMBL/GenBank/DDBJ databases">
        <authorList>
            <person name="Gilroy R."/>
        </authorList>
    </citation>
    <scope>NUCLEOTIDE SEQUENCE</scope>
    <source>
        <strain evidence="15">ChiSjej6B24-2974</strain>
    </source>
</reference>
<dbReference type="SUPFAM" id="SSF47384">
    <property type="entry name" value="Homodimeric domain of signal transducing histidine kinase"/>
    <property type="match status" value="1"/>
</dbReference>
<dbReference type="InterPro" id="IPR036890">
    <property type="entry name" value="HATPase_C_sf"/>
</dbReference>
<dbReference type="InterPro" id="IPR003594">
    <property type="entry name" value="HATPase_dom"/>
</dbReference>
<evidence type="ECO:0000313" key="16">
    <source>
        <dbReference type="Proteomes" id="UP000824260"/>
    </source>
</evidence>
<dbReference type="InterPro" id="IPR003661">
    <property type="entry name" value="HisK_dim/P_dom"/>
</dbReference>
<evidence type="ECO:0000256" key="5">
    <source>
        <dbReference type="ARBA" id="ARBA00022553"/>
    </source>
</evidence>
<dbReference type="FunFam" id="1.10.287.130:FF:000001">
    <property type="entry name" value="Two-component sensor histidine kinase"/>
    <property type="match status" value="1"/>
</dbReference>
<dbReference type="PROSITE" id="PS50885">
    <property type="entry name" value="HAMP"/>
    <property type="match status" value="1"/>
</dbReference>
<dbReference type="EC" id="2.7.13.3" evidence="3"/>
<dbReference type="SUPFAM" id="SSF158472">
    <property type="entry name" value="HAMP domain-like"/>
    <property type="match status" value="1"/>
</dbReference>
<dbReference type="SMART" id="SM00388">
    <property type="entry name" value="HisKA"/>
    <property type="match status" value="1"/>
</dbReference>
<dbReference type="Gene3D" id="6.10.340.10">
    <property type="match status" value="1"/>
</dbReference>
<evidence type="ECO:0000259" key="13">
    <source>
        <dbReference type="PROSITE" id="PS50109"/>
    </source>
</evidence>
<evidence type="ECO:0000256" key="12">
    <source>
        <dbReference type="SAM" id="Phobius"/>
    </source>
</evidence>
<evidence type="ECO:0000256" key="6">
    <source>
        <dbReference type="ARBA" id="ARBA00022679"/>
    </source>
</evidence>
<dbReference type="InterPro" id="IPR036097">
    <property type="entry name" value="HisK_dim/P_sf"/>
</dbReference>
<dbReference type="Gene3D" id="3.30.565.10">
    <property type="entry name" value="Histidine kinase-like ATPase, C-terminal domain"/>
    <property type="match status" value="1"/>
</dbReference>
<organism evidence="15 16">
    <name type="scientific">Candidatus Pullichristensenella stercorigallinarum</name>
    <dbReference type="NCBI Taxonomy" id="2840909"/>
    <lineage>
        <taxon>Bacteria</taxon>
        <taxon>Bacillati</taxon>
        <taxon>Bacillota</taxon>
        <taxon>Clostridia</taxon>
        <taxon>Candidatus Pullichristensenella</taxon>
    </lineage>
</organism>
<comment type="catalytic activity">
    <reaction evidence="1">
        <text>ATP + protein L-histidine = ADP + protein N-phospho-L-histidine.</text>
        <dbReference type="EC" id="2.7.13.3"/>
    </reaction>
</comment>
<comment type="caution">
    <text evidence="15">The sequence shown here is derived from an EMBL/GenBank/DDBJ whole genome shotgun (WGS) entry which is preliminary data.</text>
</comment>
<dbReference type="InterPro" id="IPR003660">
    <property type="entry name" value="HAMP_dom"/>
</dbReference>
<dbReference type="SMART" id="SM00304">
    <property type="entry name" value="HAMP"/>
    <property type="match status" value="1"/>
</dbReference>
<keyword evidence="5" id="KW-0597">Phosphoprotein</keyword>
<keyword evidence="6" id="KW-0808">Transferase</keyword>
<dbReference type="GO" id="GO:0005886">
    <property type="term" value="C:plasma membrane"/>
    <property type="evidence" value="ECO:0007669"/>
    <property type="project" value="UniProtKB-SubCell"/>
</dbReference>
<feature type="transmembrane region" description="Helical" evidence="12">
    <location>
        <begin position="28"/>
        <end position="51"/>
    </location>
</feature>
<evidence type="ECO:0000256" key="7">
    <source>
        <dbReference type="ARBA" id="ARBA00022692"/>
    </source>
</evidence>
<dbReference type="SUPFAM" id="SSF55874">
    <property type="entry name" value="ATPase domain of HSP90 chaperone/DNA topoisomerase II/histidine kinase"/>
    <property type="match status" value="1"/>
</dbReference>
<evidence type="ECO:0000256" key="11">
    <source>
        <dbReference type="ARBA" id="ARBA00023136"/>
    </source>
</evidence>
<dbReference type="PANTHER" id="PTHR43711">
    <property type="entry name" value="TWO-COMPONENT HISTIDINE KINASE"/>
    <property type="match status" value="1"/>
</dbReference>
<evidence type="ECO:0000256" key="3">
    <source>
        <dbReference type="ARBA" id="ARBA00012438"/>
    </source>
</evidence>
<dbReference type="InterPro" id="IPR029151">
    <property type="entry name" value="Sensor-like_sf"/>
</dbReference>
<evidence type="ECO:0000256" key="4">
    <source>
        <dbReference type="ARBA" id="ARBA00022475"/>
    </source>
</evidence>
<keyword evidence="10" id="KW-0902">Two-component regulatory system</keyword>
<comment type="subcellular location">
    <subcellularLocation>
        <location evidence="2">Cell membrane</location>
        <topology evidence="2">Multi-pass membrane protein</topology>
    </subcellularLocation>
</comment>
<dbReference type="Pfam" id="PF02518">
    <property type="entry name" value="HATPase_c"/>
    <property type="match status" value="1"/>
</dbReference>
<evidence type="ECO:0000256" key="9">
    <source>
        <dbReference type="ARBA" id="ARBA00022989"/>
    </source>
</evidence>
<dbReference type="FunFam" id="3.30.565.10:FF:000006">
    <property type="entry name" value="Sensor histidine kinase WalK"/>
    <property type="match status" value="1"/>
</dbReference>
<proteinExistence type="predicted"/>
<keyword evidence="8 15" id="KW-0418">Kinase</keyword>
<feature type="domain" description="Histidine kinase" evidence="13">
    <location>
        <begin position="288"/>
        <end position="503"/>
    </location>
</feature>
<accession>A0A9D0ZMW0</accession>
<dbReference type="Gene3D" id="1.10.287.130">
    <property type="match status" value="1"/>
</dbReference>
<dbReference type="InterPro" id="IPR005467">
    <property type="entry name" value="His_kinase_dom"/>
</dbReference>
<feature type="domain" description="HAMP" evidence="14">
    <location>
        <begin position="228"/>
        <end position="280"/>
    </location>
</feature>
<dbReference type="EMBL" id="DVFZ01000037">
    <property type="protein sequence ID" value="HIQ82229.1"/>
    <property type="molecule type" value="Genomic_DNA"/>
</dbReference>
<dbReference type="PRINTS" id="PR00344">
    <property type="entry name" value="BCTRLSENSOR"/>
</dbReference>
<evidence type="ECO:0000256" key="2">
    <source>
        <dbReference type="ARBA" id="ARBA00004651"/>
    </source>
</evidence>
<evidence type="ECO:0000313" key="15">
    <source>
        <dbReference type="EMBL" id="HIQ82229.1"/>
    </source>
</evidence>
<dbReference type="InterPro" id="IPR050736">
    <property type="entry name" value="Sensor_HK_Regulatory"/>
</dbReference>
<keyword evidence="11 12" id="KW-0472">Membrane</keyword>
<keyword evidence="4" id="KW-1003">Cell membrane</keyword>
<dbReference type="SMART" id="SM00387">
    <property type="entry name" value="HATPase_c"/>
    <property type="match status" value="1"/>
</dbReference>